<keyword evidence="2 5" id="KW-0678">Repressor</keyword>
<dbReference type="Proteomes" id="UP001178662">
    <property type="component" value="Chromosome"/>
</dbReference>
<proteinExistence type="inferred from homology"/>
<keyword evidence="5" id="KW-1005">Bacterial flagellum biogenesis</keyword>
<comment type="subunit">
    <text evidence="5">Homodimer; the beta-strands of each monomer intercalate to form a hydrophobic core, while the alpha-helices form wings that extend away from the core.</text>
</comment>
<dbReference type="GO" id="GO:0048027">
    <property type="term" value="F:mRNA 5'-UTR binding"/>
    <property type="evidence" value="ECO:0007669"/>
    <property type="project" value="UniProtKB-UniRule"/>
</dbReference>
<dbReference type="AlphaFoldDB" id="A0AA95F367"/>
<dbReference type="EMBL" id="CP119317">
    <property type="protein sequence ID" value="WEK53900.1"/>
    <property type="molecule type" value="Genomic_DNA"/>
</dbReference>
<gene>
    <name evidence="5 7" type="primary">csrA</name>
    <name evidence="7" type="ORF">P0Y55_15235</name>
</gene>
<dbReference type="PANTHER" id="PTHR34984:SF1">
    <property type="entry name" value="CARBON STORAGE REGULATOR"/>
    <property type="match status" value="1"/>
</dbReference>
<comment type="subcellular location">
    <subcellularLocation>
        <location evidence="5">Cytoplasm</location>
    </subcellularLocation>
</comment>
<keyword evidence="8" id="KW-1185">Reference proteome</keyword>
<evidence type="ECO:0000313" key="7">
    <source>
        <dbReference type="EMBL" id="WEK53900.1"/>
    </source>
</evidence>
<feature type="coiled-coil region" evidence="6">
    <location>
        <begin position="51"/>
        <end position="78"/>
    </location>
</feature>
<sequence length="84" mass="9352">MLVLSRKKGQSIIIQDHIEITVLEVDGDTIKIGIVAPKEVQVMRKELLISIQQSNQEAAKLYGDIANLSSKLKKIEKNSVKPIN</sequence>
<dbReference type="GO" id="GO:0006109">
    <property type="term" value="P:regulation of carbohydrate metabolic process"/>
    <property type="evidence" value="ECO:0007669"/>
    <property type="project" value="InterPro"/>
</dbReference>
<evidence type="ECO:0000256" key="5">
    <source>
        <dbReference type="HAMAP-Rule" id="MF_00167"/>
    </source>
</evidence>
<keyword evidence="4 5" id="KW-0694">RNA-binding</keyword>
<dbReference type="HAMAP" id="MF_00167">
    <property type="entry name" value="CsrA"/>
    <property type="match status" value="1"/>
</dbReference>
<keyword evidence="3 5" id="KW-0810">Translation regulation</keyword>
<accession>A0AA95F367</accession>
<dbReference type="NCBIfam" id="TIGR00202">
    <property type="entry name" value="csrA"/>
    <property type="match status" value="1"/>
</dbReference>
<reference evidence="7" key="1">
    <citation type="submission" date="2023-03" db="EMBL/GenBank/DDBJ databases">
        <title>Andean soil-derived lignocellulolytic bacterial consortium as a source of novel taxa and putative plastic-active enzymes.</title>
        <authorList>
            <person name="Diaz-Garcia L."/>
            <person name="Chuvochina M."/>
            <person name="Feuerriegel G."/>
            <person name="Bunk B."/>
            <person name="Sproer C."/>
            <person name="Streit W.R."/>
            <person name="Rodriguez L.M."/>
            <person name="Overmann J."/>
            <person name="Jimenez D.J."/>
        </authorList>
    </citation>
    <scope>NUCLEOTIDE SEQUENCE</scope>
    <source>
        <strain evidence="7">MAG 2441</strain>
    </source>
</reference>
<evidence type="ECO:0000256" key="1">
    <source>
        <dbReference type="ARBA" id="ARBA00022490"/>
    </source>
</evidence>
<dbReference type="GO" id="GO:0044781">
    <property type="term" value="P:bacterial-type flagellum organization"/>
    <property type="evidence" value="ECO:0007669"/>
    <property type="project" value="UniProtKB-KW"/>
</dbReference>
<dbReference type="FunFam" id="2.60.40.4380:FF:000002">
    <property type="entry name" value="Translational regulator CsrA"/>
    <property type="match status" value="1"/>
</dbReference>
<organism evidence="7 8">
    <name type="scientific">Candidatus Cohnella colombiensis</name>
    <dbReference type="NCBI Taxonomy" id="3121368"/>
    <lineage>
        <taxon>Bacteria</taxon>
        <taxon>Bacillati</taxon>
        <taxon>Bacillota</taxon>
        <taxon>Bacilli</taxon>
        <taxon>Bacillales</taxon>
        <taxon>Paenibacillaceae</taxon>
        <taxon>Cohnella</taxon>
    </lineage>
</organism>
<dbReference type="PANTHER" id="PTHR34984">
    <property type="entry name" value="CARBON STORAGE REGULATOR"/>
    <property type="match status" value="1"/>
</dbReference>
<dbReference type="InterPro" id="IPR036107">
    <property type="entry name" value="CsrA_sf"/>
</dbReference>
<evidence type="ECO:0000313" key="8">
    <source>
        <dbReference type="Proteomes" id="UP001178662"/>
    </source>
</evidence>
<keyword evidence="6" id="KW-0175">Coiled coil</keyword>
<dbReference type="SUPFAM" id="SSF117130">
    <property type="entry name" value="CsrA-like"/>
    <property type="match status" value="1"/>
</dbReference>
<evidence type="ECO:0000256" key="2">
    <source>
        <dbReference type="ARBA" id="ARBA00022491"/>
    </source>
</evidence>
<dbReference type="InterPro" id="IPR003751">
    <property type="entry name" value="CsrA"/>
</dbReference>
<dbReference type="GO" id="GO:0005829">
    <property type="term" value="C:cytosol"/>
    <property type="evidence" value="ECO:0007669"/>
    <property type="project" value="TreeGrafter"/>
</dbReference>
<comment type="similarity">
    <text evidence="5">Belongs to the CsrA/RsmA family.</text>
</comment>
<protein>
    <recommendedName>
        <fullName evidence="5">Translational regulator CsrA</fullName>
    </recommendedName>
</protein>
<keyword evidence="1 5" id="KW-0963">Cytoplasm</keyword>
<dbReference type="GO" id="GO:1902208">
    <property type="term" value="P:regulation of bacterial-type flagellum assembly"/>
    <property type="evidence" value="ECO:0007669"/>
    <property type="project" value="UniProtKB-UniRule"/>
</dbReference>
<dbReference type="NCBIfam" id="NF002469">
    <property type="entry name" value="PRK01712.1"/>
    <property type="match status" value="1"/>
</dbReference>
<name>A0AA95F367_9BACL</name>
<dbReference type="Pfam" id="PF02599">
    <property type="entry name" value="CsrA"/>
    <property type="match status" value="1"/>
</dbReference>
<dbReference type="GO" id="GO:0045947">
    <property type="term" value="P:negative regulation of translational initiation"/>
    <property type="evidence" value="ECO:0007669"/>
    <property type="project" value="UniProtKB-UniRule"/>
</dbReference>
<dbReference type="GO" id="GO:0006402">
    <property type="term" value="P:mRNA catabolic process"/>
    <property type="evidence" value="ECO:0007669"/>
    <property type="project" value="InterPro"/>
</dbReference>
<evidence type="ECO:0000256" key="6">
    <source>
        <dbReference type="SAM" id="Coils"/>
    </source>
</evidence>
<evidence type="ECO:0000256" key="4">
    <source>
        <dbReference type="ARBA" id="ARBA00022884"/>
    </source>
</evidence>
<dbReference type="Gene3D" id="2.60.40.4380">
    <property type="entry name" value="Translational regulator CsrA"/>
    <property type="match status" value="1"/>
</dbReference>
<evidence type="ECO:0000256" key="3">
    <source>
        <dbReference type="ARBA" id="ARBA00022845"/>
    </source>
</evidence>
<comment type="function">
    <text evidence="5">A translational regulator that binds mRNA to regulate translation initiation and/or mRNA stability. Usually binds in the 5'-UTR at or near the Shine-Dalgarno sequence preventing ribosome-binding, thus repressing translation. Its main target seems to be the major flagellin gene, while its function is anatagonized by FliW.</text>
</comment>